<organism evidence="2 3">
    <name type="scientific">Acacia crassicarpa</name>
    <name type="common">northern wattle</name>
    <dbReference type="NCBI Taxonomy" id="499986"/>
    <lineage>
        <taxon>Eukaryota</taxon>
        <taxon>Viridiplantae</taxon>
        <taxon>Streptophyta</taxon>
        <taxon>Embryophyta</taxon>
        <taxon>Tracheophyta</taxon>
        <taxon>Spermatophyta</taxon>
        <taxon>Magnoliopsida</taxon>
        <taxon>eudicotyledons</taxon>
        <taxon>Gunneridae</taxon>
        <taxon>Pentapetalae</taxon>
        <taxon>rosids</taxon>
        <taxon>fabids</taxon>
        <taxon>Fabales</taxon>
        <taxon>Fabaceae</taxon>
        <taxon>Caesalpinioideae</taxon>
        <taxon>mimosoid clade</taxon>
        <taxon>Acacieae</taxon>
        <taxon>Acacia</taxon>
    </lineage>
</organism>
<gene>
    <name evidence="2" type="ORF">QN277_010157</name>
</gene>
<feature type="region of interest" description="Disordered" evidence="1">
    <location>
        <begin position="30"/>
        <end position="49"/>
    </location>
</feature>
<keyword evidence="3" id="KW-1185">Reference proteome</keyword>
<evidence type="ECO:0000313" key="3">
    <source>
        <dbReference type="Proteomes" id="UP001293593"/>
    </source>
</evidence>
<dbReference type="EMBL" id="JAWXYG010000015">
    <property type="protein sequence ID" value="KAK4253493.1"/>
    <property type="molecule type" value="Genomic_DNA"/>
</dbReference>
<dbReference type="Proteomes" id="UP001293593">
    <property type="component" value="Unassembled WGS sequence"/>
</dbReference>
<evidence type="ECO:0000256" key="1">
    <source>
        <dbReference type="SAM" id="MobiDB-lite"/>
    </source>
</evidence>
<dbReference type="AlphaFoldDB" id="A0AAE1M8L7"/>
<reference evidence="2" key="1">
    <citation type="submission" date="2023-10" db="EMBL/GenBank/DDBJ databases">
        <title>Chromosome-level genome of the transformable northern wattle, Acacia crassicarpa.</title>
        <authorList>
            <person name="Massaro I."/>
            <person name="Sinha N.R."/>
            <person name="Poethig S."/>
            <person name="Leichty A.R."/>
        </authorList>
    </citation>
    <scope>NUCLEOTIDE SEQUENCE</scope>
    <source>
        <strain evidence="2">Acra3RX</strain>
        <tissue evidence="2">Leaf</tissue>
    </source>
</reference>
<evidence type="ECO:0000313" key="2">
    <source>
        <dbReference type="EMBL" id="KAK4253493.1"/>
    </source>
</evidence>
<accession>A0AAE1M8L7</accession>
<comment type="caution">
    <text evidence="2">The sequence shown here is derived from an EMBL/GenBank/DDBJ whole genome shotgun (WGS) entry which is preliminary data.</text>
</comment>
<sequence length="84" mass="9090">MLPFRTQSTPPLLHLQPARILRRIRVTSVAEHEDEGGEGEELKEEDEGVETTQFAFCNSGVETGGGRAVVTVAVMEDLRGSHGG</sequence>
<protein>
    <submittedName>
        <fullName evidence="2">Uncharacterized protein</fullName>
    </submittedName>
</protein>
<feature type="compositionally biased region" description="Acidic residues" evidence="1">
    <location>
        <begin position="32"/>
        <end position="49"/>
    </location>
</feature>
<proteinExistence type="predicted"/>
<name>A0AAE1M8L7_9FABA</name>